<organism evidence="2 5">
    <name type="scientific">Adineta ricciae</name>
    <name type="common">Rotifer</name>
    <dbReference type="NCBI Taxonomy" id="249248"/>
    <lineage>
        <taxon>Eukaryota</taxon>
        <taxon>Metazoa</taxon>
        <taxon>Spiralia</taxon>
        <taxon>Gnathifera</taxon>
        <taxon>Rotifera</taxon>
        <taxon>Eurotatoria</taxon>
        <taxon>Bdelloidea</taxon>
        <taxon>Adinetida</taxon>
        <taxon>Adinetidae</taxon>
        <taxon>Adineta</taxon>
    </lineage>
</organism>
<evidence type="ECO:0000256" key="1">
    <source>
        <dbReference type="SAM" id="Coils"/>
    </source>
</evidence>
<reference evidence="2" key="1">
    <citation type="submission" date="2021-02" db="EMBL/GenBank/DDBJ databases">
        <authorList>
            <person name="Nowell W R."/>
        </authorList>
    </citation>
    <scope>NUCLEOTIDE SEQUENCE</scope>
</reference>
<keyword evidence="1" id="KW-0175">Coiled coil</keyword>
<evidence type="ECO:0000313" key="4">
    <source>
        <dbReference type="Proteomes" id="UP000663828"/>
    </source>
</evidence>
<dbReference type="Proteomes" id="UP000663852">
    <property type="component" value="Unassembled WGS sequence"/>
</dbReference>
<dbReference type="EMBL" id="CAJNOR010002797">
    <property type="protein sequence ID" value="CAF1342183.1"/>
    <property type="molecule type" value="Genomic_DNA"/>
</dbReference>
<dbReference type="Proteomes" id="UP000663828">
    <property type="component" value="Unassembled WGS sequence"/>
</dbReference>
<dbReference type="AlphaFoldDB" id="A0A814V538"/>
<gene>
    <name evidence="2" type="ORF">EDS130_LOCUS24382</name>
    <name evidence="3" type="ORF">XAT740_LOCUS31018</name>
</gene>
<feature type="coiled-coil region" evidence="1">
    <location>
        <begin position="37"/>
        <end position="78"/>
    </location>
</feature>
<proteinExistence type="predicted"/>
<comment type="caution">
    <text evidence="2">The sequence shown here is derived from an EMBL/GenBank/DDBJ whole genome shotgun (WGS) entry which is preliminary data.</text>
</comment>
<name>A0A814V538_ADIRI</name>
<evidence type="ECO:0000313" key="3">
    <source>
        <dbReference type="EMBL" id="CAF1342183.1"/>
    </source>
</evidence>
<evidence type="ECO:0000313" key="2">
    <source>
        <dbReference type="EMBL" id="CAF1183471.1"/>
    </source>
</evidence>
<keyword evidence="4" id="KW-1185">Reference proteome</keyword>
<protein>
    <submittedName>
        <fullName evidence="2">Uncharacterized protein</fullName>
    </submittedName>
</protein>
<accession>A0A814V538</accession>
<evidence type="ECO:0000313" key="5">
    <source>
        <dbReference type="Proteomes" id="UP000663852"/>
    </source>
</evidence>
<sequence>METFCSGSKINRSQIGSYGILNDRLTTCFCQPLRSTLIELSTKNEQLKQRMNAQQAEIDSLKDQLSSLLNKKSNSELSSSEKSSYNNCRDCLYLTATGCNPAGYYHTTYEFDDKGIKHGVSISYCKCRCPK</sequence>
<dbReference type="EMBL" id="CAJNOJ010000138">
    <property type="protein sequence ID" value="CAF1183471.1"/>
    <property type="molecule type" value="Genomic_DNA"/>
</dbReference>